<dbReference type="Gene3D" id="3.40.190.10">
    <property type="entry name" value="Periplasmic binding protein-like II"/>
    <property type="match status" value="1"/>
</dbReference>
<dbReference type="InterPro" id="IPR007210">
    <property type="entry name" value="ABC_Gly_betaine_transp_sub-bd"/>
</dbReference>
<dbReference type="SUPFAM" id="SSF161098">
    <property type="entry name" value="MetI-like"/>
    <property type="match status" value="1"/>
</dbReference>
<dbReference type="GO" id="GO:0043190">
    <property type="term" value="C:ATP-binding cassette (ABC) transporter complex"/>
    <property type="evidence" value="ECO:0007669"/>
    <property type="project" value="InterPro"/>
</dbReference>
<dbReference type="Pfam" id="PF04069">
    <property type="entry name" value="OpuAC"/>
    <property type="match status" value="1"/>
</dbReference>
<dbReference type="PANTHER" id="PTHR30177:SF4">
    <property type="entry name" value="OSMOPROTECTANT IMPORT PERMEASE PROTEIN OSMW"/>
    <property type="match status" value="1"/>
</dbReference>
<comment type="similarity">
    <text evidence="6">In the C-terminal section; belongs to the OsmX family.</text>
</comment>
<dbReference type="GO" id="GO:0022857">
    <property type="term" value="F:transmembrane transporter activity"/>
    <property type="evidence" value="ECO:0007669"/>
    <property type="project" value="InterPro"/>
</dbReference>
<feature type="transmembrane region" description="Helical" evidence="8">
    <location>
        <begin position="20"/>
        <end position="40"/>
    </location>
</feature>
<dbReference type="SUPFAM" id="SSF53850">
    <property type="entry name" value="Periplasmic binding protein-like II"/>
    <property type="match status" value="1"/>
</dbReference>
<keyword evidence="3 8" id="KW-0812">Transmembrane</keyword>
<comment type="similarity">
    <text evidence="8">Belongs to the binding-protein-dependent transport system permease family.</text>
</comment>
<dbReference type="RefSeq" id="WP_119377480.1">
    <property type="nucleotide sequence ID" value="NZ_QWFX01000016.1"/>
</dbReference>
<keyword evidence="4 8" id="KW-1133">Transmembrane helix</keyword>
<dbReference type="InterPro" id="IPR051204">
    <property type="entry name" value="ABC_transp_perm/SBD"/>
</dbReference>
<sequence>MSGLFAEEWAVFPGHYAGHLRLAMGALLAGLLVSVPLGILSARREALAGPALATASVVQTIPGLALLALMVPLMGGMIGFWPAFAALSLYSILPMLRNTIVGLQGVDADIREAALAVGMTARQRLKQVDLPLAAPVIVAGLRTASAWVVGTATLSTPVGARSLGNYIFQGLQTRNWAMVLFGCLVSAALALALDQVIGQFEKSAQKRSRVHALAGVAGLMLIVAPALSVFASGQGGQRSAAAPGEVAAASTLKGQTIVIGAKGFTEQYILADLLKRTLEADGARVEIRDGLGTTVAFDALANNSIDVYVDYTGTIWAALMKRDEPVQRSAMYARVTAWLLNERGVMAAGKLGFENAYALATSRETAAEHDLETIADLSGLDISIASDPEFFGRSEWTRTRYAYGLQSLQTRSMDSAFMYDAVKGGEVGLITAYTTDARIDAFDLVLLEDTRAILPPYDAFLLLSPRAGENEALLNALEPLQGAIDTGLMRRANGKVDMERQSVSEAGAWLHGRVFQPVE</sequence>
<evidence type="ECO:0000256" key="5">
    <source>
        <dbReference type="ARBA" id="ARBA00023136"/>
    </source>
</evidence>
<dbReference type="Proteomes" id="UP000266385">
    <property type="component" value="Unassembled WGS sequence"/>
</dbReference>
<keyword evidence="5 8" id="KW-0472">Membrane</keyword>
<evidence type="ECO:0000256" key="8">
    <source>
        <dbReference type="RuleBase" id="RU363032"/>
    </source>
</evidence>
<feature type="transmembrane region" description="Helical" evidence="8">
    <location>
        <begin position="176"/>
        <end position="198"/>
    </location>
</feature>
<dbReference type="EMBL" id="QWFX01000016">
    <property type="protein sequence ID" value="RIJ26587.1"/>
    <property type="molecule type" value="Genomic_DNA"/>
</dbReference>
<evidence type="ECO:0000256" key="4">
    <source>
        <dbReference type="ARBA" id="ARBA00022989"/>
    </source>
</evidence>
<dbReference type="Gene3D" id="3.40.190.120">
    <property type="entry name" value="Osmoprotection protein (prox), domain 2"/>
    <property type="match status" value="1"/>
</dbReference>
<comment type="caution">
    <text evidence="10">The sequence shown here is derived from an EMBL/GenBank/DDBJ whole genome shotgun (WGS) entry which is preliminary data.</text>
</comment>
<evidence type="ECO:0000256" key="1">
    <source>
        <dbReference type="ARBA" id="ARBA00004651"/>
    </source>
</evidence>
<proteinExistence type="inferred from homology"/>
<dbReference type="AlphaFoldDB" id="A0A399R9G9"/>
<feature type="domain" description="ABC transmembrane type-1" evidence="9">
    <location>
        <begin position="16"/>
        <end position="197"/>
    </location>
</feature>
<evidence type="ECO:0000256" key="6">
    <source>
        <dbReference type="ARBA" id="ARBA00035642"/>
    </source>
</evidence>
<evidence type="ECO:0000313" key="11">
    <source>
        <dbReference type="Proteomes" id="UP000266385"/>
    </source>
</evidence>
<dbReference type="PROSITE" id="PS50928">
    <property type="entry name" value="ABC_TM1"/>
    <property type="match status" value="1"/>
</dbReference>
<dbReference type="Gene3D" id="1.10.3720.10">
    <property type="entry name" value="MetI-like"/>
    <property type="match status" value="1"/>
</dbReference>
<gene>
    <name evidence="10" type="ORF">D1223_16630</name>
</gene>
<keyword evidence="2 8" id="KW-0813">Transport</keyword>
<organism evidence="10 11">
    <name type="scientific">Henriciella mobilis</name>
    <dbReference type="NCBI Taxonomy" id="2305467"/>
    <lineage>
        <taxon>Bacteria</taxon>
        <taxon>Pseudomonadati</taxon>
        <taxon>Pseudomonadota</taxon>
        <taxon>Alphaproteobacteria</taxon>
        <taxon>Hyphomonadales</taxon>
        <taxon>Hyphomonadaceae</taxon>
        <taxon>Henriciella</taxon>
    </lineage>
</organism>
<evidence type="ECO:0000256" key="2">
    <source>
        <dbReference type="ARBA" id="ARBA00022448"/>
    </source>
</evidence>
<protein>
    <submittedName>
        <fullName evidence="10">ABC transporter permease subunit</fullName>
    </submittedName>
</protein>
<evidence type="ECO:0000256" key="7">
    <source>
        <dbReference type="ARBA" id="ARBA00035652"/>
    </source>
</evidence>
<feature type="transmembrane region" description="Helical" evidence="8">
    <location>
        <begin position="210"/>
        <end position="231"/>
    </location>
</feature>
<dbReference type="OrthoDB" id="9781705at2"/>
<dbReference type="CDD" id="cd06261">
    <property type="entry name" value="TM_PBP2"/>
    <property type="match status" value="1"/>
</dbReference>
<dbReference type="InterPro" id="IPR000515">
    <property type="entry name" value="MetI-like"/>
</dbReference>
<dbReference type="InterPro" id="IPR035906">
    <property type="entry name" value="MetI-like_sf"/>
</dbReference>
<evidence type="ECO:0000313" key="10">
    <source>
        <dbReference type="EMBL" id="RIJ26587.1"/>
    </source>
</evidence>
<evidence type="ECO:0000259" key="9">
    <source>
        <dbReference type="PROSITE" id="PS50928"/>
    </source>
</evidence>
<evidence type="ECO:0000256" key="3">
    <source>
        <dbReference type="ARBA" id="ARBA00022692"/>
    </source>
</evidence>
<name>A0A399R9G9_9PROT</name>
<comment type="subcellular location">
    <subcellularLocation>
        <location evidence="1 8">Cell membrane</location>
        <topology evidence="1 8">Multi-pass membrane protein</topology>
    </subcellularLocation>
</comment>
<reference evidence="10 11" key="1">
    <citation type="submission" date="2018-08" db="EMBL/GenBank/DDBJ databases">
        <title>Henriciella mobilis sp. nov., isolated from seawater.</title>
        <authorList>
            <person name="Cheng H."/>
            <person name="Wu Y.-H."/>
            <person name="Xu X.-W."/>
            <person name="Guo L.-L."/>
        </authorList>
    </citation>
    <scope>NUCLEOTIDE SEQUENCE [LARGE SCALE GENOMIC DNA]</scope>
    <source>
        <strain evidence="10 11">JN25</strain>
    </source>
</reference>
<dbReference type="GO" id="GO:0031460">
    <property type="term" value="P:glycine betaine transport"/>
    <property type="evidence" value="ECO:0007669"/>
    <property type="project" value="TreeGrafter"/>
</dbReference>
<keyword evidence="11" id="KW-1185">Reference proteome</keyword>
<dbReference type="PANTHER" id="PTHR30177">
    <property type="entry name" value="GLYCINE BETAINE/L-PROLINE TRANSPORT SYSTEM PERMEASE PROTEIN PROW"/>
    <property type="match status" value="1"/>
</dbReference>
<accession>A0A399R9G9</accession>
<dbReference type="Pfam" id="PF00528">
    <property type="entry name" value="BPD_transp_1"/>
    <property type="match status" value="1"/>
</dbReference>
<comment type="similarity">
    <text evidence="7">In the N-terminal section; belongs to the binding-protein-dependent transport system permease family.</text>
</comment>